<organism evidence="9 10">
    <name type="scientific">Nadsonia fulvescens var. elongata DSM 6958</name>
    <dbReference type="NCBI Taxonomy" id="857566"/>
    <lineage>
        <taxon>Eukaryota</taxon>
        <taxon>Fungi</taxon>
        <taxon>Dikarya</taxon>
        <taxon>Ascomycota</taxon>
        <taxon>Saccharomycotina</taxon>
        <taxon>Dipodascomycetes</taxon>
        <taxon>Dipodascales</taxon>
        <taxon>Dipodascales incertae sedis</taxon>
        <taxon>Nadsonia</taxon>
    </lineage>
</organism>
<feature type="binding site" evidence="8">
    <location>
        <position position="147"/>
    </location>
    <ligand>
        <name>Fe cation</name>
        <dbReference type="ChEBI" id="CHEBI:24875"/>
        <label>2</label>
    </ligand>
</feature>
<feature type="binding site" evidence="8">
    <location>
        <position position="147"/>
    </location>
    <ligand>
        <name>Fe cation</name>
        <dbReference type="ChEBI" id="CHEBI:24875"/>
        <label>1</label>
    </ligand>
</feature>
<dbReference type="AlphaFoldDB" id="A0A1E3PLB9"/>
<dbReference type="Proteomes" id="UP000095009">
    <property type="component" value="Unassembled WGS sequence"/>
</dbReference>
<evidence type="ECO:0000256" key="1">
    <source>
        <dbReference type="ARBA" id="ARBA00004749"/>
    </source>
</evidence>
<reference evidence="9 10" key="1">
    <citation type="journal article" date="2016" name="Proc. Natl. Acad. Sci. U.S.A.">
        <title>Comparative genomics of biotechnologically important yeasts.</title>
        <authorList>
            <person name="Riley R."/>
            <person name="Haridas S."/>
            <person name="Wolfe K.H."/>
            <person name="Lopes M.R."/>
            <person name="Hittinger C.T."/>
            <person name="Goeker M."/>
            <person name="Salamov A.A."/>
            <person name="Wisecaver J.H."/>
            <person name="Long T.M."/>
            <person name="Calvey C.H."/>
            <person name="Aerts A.L."/>
            <person name="Barry K.W."/>
            <person name="Choi C."/>
            <person name="Clum A."/>
            <person name="Coughlan A.Y."/>
            <person name="Deshpande S."/>
            <person name="Douglass A.P."/>
            <person name="Hanson S.J."/>
            <person name="Klenk H.-P."/>
            <person name="LaButti K.M."/>
            <person name="Lapidus A."/>
            <person name="Lindquist E.A."/>
            <person name="Lipzen A.M."/>
            <person name="Meier-Kolthoff J.P."/>
            <person name="Ohm R.A."/>
            <person name="Otillar R.P."/>
            <person name="Pangilinan J.L."/>
            <person name="Peng Y."/>
            <person name="Rokas A."/>
            <person name="Rosa C.A."/>
            <person name="Scheuner C."/>
            <person name="Sibirny A.A."/>
            <person name="Slot J.C."/>
            <person name="Stielow J.B."/>
            <person name="Sun H."/>
            <person name="Kurtzman C.P."/>
            <person name="Blackwell M."/>
            <person name="Grigoriev I.V."/>
            <person name="Jeffries T.W."/>
        </authorList>
    </citation>
    <scope>NUCLEOTIDE SEQUENCE [LARGE SCALE GENOMIC DNA]</scope>
    <source>
        <strain evidence="9 10">DSM 6958</strain>
    </source>
</reference>
<evidence type="ECO:0000256" key="2">
    <source>
        <dbReference type="ARBA" id="ARBA00022688"/>
    </source>
</evidence>
<name>A0A1E3PLB9_9ASCO</name>
<dbReference type="GO" id="GO:0006744">
    <property type="term" value="P:ubiquinone biosynthetic process"/>
    <property type="evidence" value="ECO:0007669"/>
    <property type="project" value="UniProtKB-UniRule"/>
</dbReference>
<dbReference type="CDD" id="cd01042">
    <property type="entry name" value="DMQH"/>
    <property type="match status" value="1"/>
</dbReference>
<dbReference type="OrthoDB" id="275371at2759"/>
<feature type="binding site" evidence="8">
    <location>
        <position position="56"/>
    </location>
    <ligand>
        <name>Fe cation</name>
        <dbReference type="ChEBI" id="CHEBI:24875"/>
        <label>1</label>
    </ligand>
</feature>
<comment type="similarity">
    <text evidence="8">Belongs to the COQ7 family.</text>
</comment>
<dbReference type="InterPro" id="IPR011566">
    <property type="entry name" value="Ubq_synth_Coq7"/>
</dbReference>
<feature type="binding site" evidence="8">
    <location>
        <position position="150"/>
    </location>
    <ligand>
        <name>Fe cation</name>
        <dbReference type="ChEBI" id="CHEBI:24875"/>
        <label>2</label>
    </ligand>
</feature>
<comment type="subunit">
    <text evidence="8">Component of a multi-subunit COQ enzyme complex, composed of at least COQ3, COQ4, COQ5, COQ6, COQ7 and COQ9.</text>
</comment>
<keyword evidence="5 8" id="KW-0408">Iron</keyword>
<evidence type="ECO:0000256" key="5">
    <source>
        <dbReference type="ARBA" id="ARBA00023004"/>
    </source>
</evidence>
<evidence type="ECO:0000256" key="8">
    <source>
        <dbReference type="HAMAP-Rule" id="MF_03194"/>
    </source>
</evidence>
<keyword evidence="8" id="KW-0496">Mitochondrion</keyword>
<comment type="catalytic activity">
    <reaction evidence="8">
        <text>a 5-methoxy-2-methyl-3-(all-trans-polyprenyl)benzene-1,4-diol + AH2 + O2 = a 3-demethylubiquinol + A + H2O</text>
        <dbReference type="Rhea" id="RHEA:50908"/>
        <dbReference type="Rhea" id="RHEA-COMP:10859"/>
        <dbReference type="Rhea" id="RHEA-COMP:10914"/>
        <dbReference type="ChEBI" id="CHEBI:13193"/>
        <dbReference type="ChEBI" id="CHEBI:15377"/>
        <dbReference type="ChEBI" id="CHEBI:15379"/>
        <dbReference type="ChEBI" id="CHEBI:17499"/>
        <dbReference type="ChEBI" id="CHEBI:84167"/>
        <dbReference type="ChEBI" id="CHEBI:84422"/>
        <dbReference type="EC" id="1.14.99.60"/>
    </reaction>
</comment>
<feature type="binding site" evidence="8">
    <location>
        <position position="56"/>
    </location>
    <ligand>
        <name>Fe cation</name>
        <dbReference type="ChEBI" id="CHEBI:24875"/>
        <label>2</label>
    </ligand>
</feature>
<dbReference type="PANTHER" id="PTHR11237:SF4">
    <property type="entry name" value="5-DEMETHOXYUBIQUINONE HYDROXYLASE, MITOCHONDRIAL"/>
    <property type="match status" value="1"/>
</dbReference>
<keyword evidence="10" id="KW-1185">Reference proteome</keyword>
<proteinExistence type="inferred from homology"/>
<keyword evidence="8" id="KW-0999">Mitochondrion inner membrane</keyword>
<comment type="pathway">
    <text evidence="1 8">Cofactor biosynthesis; ubiquinone biosynthesis.</text>
</comment>
<feature type="binding site" evidence="8">
    <location>
        <position position="59"/>
    </location>
    <ligand>
        <name>Fe cation</name>
        <dbReference type="ChEBI" id="CHEBI:24875"/>
        <label>1</label>
    </ligand>
</feature>
<comment type="function">
    <text evidence="8">Catalyzes the hydroxylation of 2-polyprenyl-3-methyl-6-methoxy-1,4-benzoquinol (DMQH2) during ubiquinone biosynthesis. Has also a structural role in the COQ enzyme complex, stabilizing other COQ polypeptides.</text>
</comment>
<dbReference type="STRING" id="857566.A0A1E3PLB9"/>
<evidence type="ECO:0000256" key="4">
    <source>
        <dbReference type="ARBA" id="ARBA00023002"/>
    </source>
</evidence>
<dbReference type="PANTHER" id="PTHR11237">
    <property type="entry name" value="COENZYME Q10 BIOSYNTHESIS PROTEIN 7"/>
    <property type="match status" value="1"/>
</dbReference>
<dbReference type="GO" id="GO:0046872">
    <property type="term" value="F:metal ion binding"/>
    <property type="evidence" value="ECO:0007669"/>
    <property type="project" value="UniProtKB-KW"/>
</dbReference>
<evidence type="ECO:0000313" key="9">
    <source>
        <dbReference type="EMBL" id="ODQ65984.1"/>
    </source>
</evidence>
<protein>
    <recommendedName>
        <fullName evidence="8">5-demethoxyubiquinone hydroxylase, mitochondrial</fullName>
        <shortName evidence="8">DMQ hydroxylase</shortName>
        <ecNumber evidence="8">1.14.99.60</ecNumber>
    </recommendedName>
    <alternativeName>
        <fullName evidence="8">Ubiquinone biosynthesis monooxygenase COQ7</fullName>
    </alternativeName>
</protein>
<dbReference type="GO" id="GO:0160224">
    <property type="term" value="F:3-demethoxyubiquinone 3-hydroxylase (NADH) activity"/>
    <property type="evidence" value="ECO:0007669"/>
    <property type="project" value="EnsemblFungi"/>
</dbReference>
<dbReference type="GO" id="GO:0031314">
    <property type="term" value="C:extrinsic component of mitochondrial inner membrane"/>
    <property type="evidence" value="ECO:0007669"/>
    <property type="project" value="UniProtKB-UniRule"/>
</dbReference>
<comment type="cofactor">
    <cofactor evidence="8">
        <name>Fe cation</name>
        <dbReference type="ChEBI" id="CHEBI:24875"/>
    </cofactor>
    <text evidence="8">Binds 2 iron ions per subunit.</text>
</comment>
<gene>
    <name evidence="8" type="primary">COQ7</name>
    <name evidence="9" type="ORF">NADFUDRAFT_51255</name>
</gene>
<keyword evidence="7 8" id="KW-0472">Membrane</keyword>
<feature type="binding site" evidence="8">
    <location>
        <position position="24"/>
    </location>
    <ligand>
        <name>Fe cation</name>
        <dbReference type="ChEBI" id="CHEBI:24875"/>
        <label>1</label>
    </ligand>
</feature>
<dbReference type="UniPathway" id="UPA00232"/>
<dbReference type="EC" id="1.14.99.60" evidence="8"/>
<dbReference type="EMBL" id="KV454409">
    <property type="protein sequence ID" value="ODQ65984.1"/>
    <property type="molecule type" value="Genomic_DNA"/>
</dbReference>
<dbReference type="InterPro" id="IPR009078">
    <property type="entry name" value="Ferritin-like_SF"/>
</dbReference>
<evidence type="ECO:0000256" key="7">
    <source>
        <dbReference type="ARBA" id="ARBA00023136"/>
    </source>
</evidence>
<accession>A0A1E3PLB9</accession>
<keyword evidence="4 8" id="KW-0560">Oxidoreductase</keyword>
<feature type="binding site" evidence="8">
    <location>
        <position position="108"/>
    </location>
    <ligand>
        <name>Fe cation</name>
        <dbReference type="ChEBI" id="CHEBI:24875"/>
        <label>2</label>
    </ligand>
</feature>
<sequence length="186" mass="21248">MARPLTKAQKDFLTKLIRVDQAGELGADLIYNGQHSVFKRTNKKLAPLIHHMWQQEVFHRQTFNRLQNDHRIRPSLLTPIWKACAFTLGASTALMGKEAAMACTEAVETVIGGHYNAQLRWLVENFPKDTDGMEEIKSMVKQFRDEELEHLDIAIENDSNQARPYWLLTETIKAGCRGAIFVAEKL</sequence>
<keyword evidence="2 8" id="KW-0831">Ubiquinone biosynthesis</keyword>
<dbReference type="Pfam" id="PF03232">
    <property type="entry name" value="COQ7"/>
    <property type="match status" value="1"/>
</dbReference>
<evidence type="ECO:0000313" key="10">
    <source>
        <dbReference type="Proteomes" id="UP000095009"/>
    </source>
</evidence>
<keyword evidence="3 8" id="KW-0479">Metal-binding</keyword>
<evidence type="ECO:0000256" key="6">
    <source>
        <dbReference type="ARBA" id="ARBA00023033"/>
    </source>
</evidence>
<keyword evidence="9" id="KW-0830">Ubiquinone</keyword>
<evidence type="ECO:0000256" key="3">
    <source>
        <dbReference type="ARBA" id="ARBA00022723"/>
    </source>
</evidence>
<dbReference type="GO" id="GO:0008682">
    <property type="term" value="F:3-demethoxyubiquinol 3-hydroxylase activity"/>
    <property type="evidence" value="ECO:0007669"/>
    <property type="project" value="UniProtKB-EC"/>
</dbReference>
<comment type="subcellular location">
    <subcellularLocation>
        <location evidence="8">Mitochondrion inner membrane</location>
        <topology evidence="8">Peripheral membrane protein</topology>
        <orientation evidence="8">Matrix side</orientation>
    </subcellularLocation>
</comment>
<dbReference type="HAMAP" id="MF_01658">
    <property type="entry name" value="COQ7"/>
    <property type="match status" value="1"/>
</dbReference>
<dbReference type="SUPFAM" id="SSF47240">
    <property type="entry name" value="Ferritin-like"/>
    <property type="match status" value="1"/>
</dbReference>
<keyword evidence="6 8" id="KW-0503">Monooxygenase</keyword>